<dbReference type="EMBL" id="CAUOFW020001280">
    <property type="protein sequence ID" value="CAK9143177.1"/>
    <property type="molecule type" value="Genomic_DNA"/>
</dbReference>
<dbReference type="AlphaFoldDB" id="A0ABC8RFP1"/>
<evidence type="ECO:0000313" key="2">
    <source>
        <dbReference type="EMBL" id="CAK9143177.1"/>
    </source>
</evidence>
<feature type="domain" description="Protein kinase" evidence="1">
    <location>
        <begin position="67"/>
        <end position="341"/>
    </location>
</feature>
<dbReference type="InterPro" id="IPR000719">
    <property type="entry name" value="Prot_kinase_dom"/>
</dbReference>
<dbReference type="Pfam" id="PF07714">
    <property type="entry name" value="PK_Tyr_Ser-Thr"/>
    <property type="match status" value="2"/>
</dbReference>
<evidence type="ECO:0000313" key="3">
    <source>
        <dbReference type="Proteomes" id="UP001642360"/>
    </source>
</evidence>
<comment type="caution">
    <text evidence="2">The sequence shown here is derived from an EMBL/GenBank/DDBJ whole genome shotgun (WGS) entry which is preliminary data.</text>
</comment>
<dbReference type="PANTHER" id="PTHR48007">
    <property type="entry name" value="LEUCINE-RICH REPEAT RECEPTOR-LIKE PROTEIN KINASE PXC1"/>
    <property type="match status" value="1"/>
</dbReference>
<reference evidence="2 3" key="1">
    <citation type="submission" date="2024-02" db="EMBL/GenBank/DDBJ databases">
        <authorList>
            <person name="Vignale AGUSTIN F."/>
            <person name="Sosa J E."/>
            <person name="Modenutti C."/>
        </authorList>
    </citation>
    <scope>NUCLEOTIDE SEQUENCE [LARGE SCALE GENOMIC DNA]</scope>
</reference>
<dbReference type="Gene3D" id="1.10.510.10">
    <property type="entry name" value="Transferase(Phosphotransferase) domain 1"/>
    <property type="match status" value="2"/>
</dbReference>
<keyword evidence="3" id="KW-1185">Reference proteome</keyword>
<evidence type="ECO:0000259" key="1">
    <source>
        <dbReference type="PROSITE" id="PS50011"/>
    </source>
</evidence>
<sequence length="523" mass="58990">MLSRAFTKPRRSPKYGENSCRSLSIHEYEDCIIGFMDDLPVISCSGDNRYEDGRHNGSQMTLREVLRASVGVIGESRLGVAEKVVLLGGEVCAVKRFRKVIVRKREFGRRIEHLADVSRKCEYLVPVTAYLYEKRIKFVVCDYYPMGSLADLLGGARELGHTALDWKQRLKIVRDIAQAIAFIHSQCPQNKQPPMNVHGNIKASNVMINIDFTAHVSNYGFAQLAEPVEVSDTWQRKPPPSSPELYCESLSQKSDVYNFGIVLLDMLGGLKAPGLKHWIVENKEEINKGHFEFFEFSVDEKERNQALQVLDIALACTNSPEARPSMEQILLGARELGHTALDWKQRLKIVHDIAQAIAFIHSQCPQNKQPPMNVHGNIKASNVMINIDFTAHVSNYGFAQLAEPVEVSDTWQRKPPPSSPELYCESLSQKSDVYNFGIVLLDMLGGLKAPGLKHWIVENKEEINKGHFEFFEFSVDEKERNQALQVLDIALACTNSPEARPSMEQILLGLGDFISKELRILHT</sequence>
<dbReference type="InterPro" id="IPR011009">
    <property type="entry name" value="Kinase-like_dom_sf"/>
</dbReference>
<dbReference type="PROSITE" id="PS50011">
    <property type="entry name" value="PROTEIN_KINASE_DOM"/>
    <property type="match status" value="1"/>
</dbReference>
<dbReference type="SUPFAM" id="SSF56112">
    <property type="entry name" value="Protein kinase-like (PK-like)"/>
    <property type="match status" value="2"/>
</dbReference>
<dbReference type="Proteomes" id="UP001642360">
    <property type="component" value="Unassembled WGS sequence"/>
</dbReference>
<name>A0ABC8RFP1_9AQUA</name>
<gene>
    <name evidence="2" type="ORF">ILEXP_LOCUS10872</name>
</gene>
<accession>A0ABC8RFP1</accession>
<dbReference type="InterPro" id="IPR001245">
    <property type="entry name" value="Ser-Thr/Tyr_kinase_cat_dom"/>
</dbReference>
<dbReference type="PANTHER" id="PTHR48007:SF55">
    <property type="entry name" value="PROTEIN KINASE DOMAIN-CONTAINING PROTEIN"/>
    <property type="match status" value="1"/>
</dbReference>
<protein>
    <recommendedName>
        <fullName evidence="1">Protein kinase domain-containing protein</fullName>
    </recommendedName>
</protein>
<proteinExistence type="predicted"/>
<dbReference type="InterPro" id="IPR046959">
    <property type="entry name" value="PRK1-6/SRF4-like"/>
</dbReference>
<organism evidence="2 3">
    <name type="scientific">Ilex paraguariensis</name>
    <name type="common">yerba mate</name>
    <dbReference type="NCBI Taxonomy" id="185542"/>
    <lineage>
        <taxon>Eukaryota</taxon>
        <taxon>Viridiplantae</taxon>
        <taxon>Streptophyta</taxon>
        <taxon>Embryophyta</taxon>
        <taxon>Tracheophyta</taxon>
        <taxon>Spermatophyta</taxon>
        <taxon>Magnoliopsida</taxon>
        <taxon>eudicotyledons</taxon>
        <taxon>Gunneridae</taxon>
        <taxon>Pentapetalae</taxon>
        <taxon>asterids</taxon>
        <taxon>campanulids</taxon>
        <taxon>Aquifoliales</taxon>
        <taxon>Aquifoliaceae</taxon>
        <taxon>Ilex</taxon>
    </lineage>
</organism>